<dbReference type="AlphaFoldDB" id="A0A2Z7C7C7"/>
<dbReference type="EMBL" id="KQ999345">
    <property type="protein sequence ID" value="KZV41871.1"/>
    <property type="molecule type" value="Genomic_DNA"/>
</dbReference>
<keyword evidence="1" id="KW-0863">Zinc-finger</keyword>
<organism evidence="4 5">
    <name type="scientific">Dorcoceras hygrometricum</name>
    <dbReference type="NCBI Taxonomy" id="472368"/>
    <lineage>
        <taxon>Eukaryota</taxon>
        <taxon>Viridiplantae</taxon>
        <taxon>Streptophyta</taxon>
        <taxon>Embryophyta</taxon>
        <taxon>Tracheophyta</taxon>
        <taxon>Spermatophyta</taxon>
        <taxon>Magnoliopsida</taxon>
        <taxon>eudicotyledons</taxon>
        <taxon>Gunneridae</taxon>
        <taxon>Pentapetalae</taxon>
        <taxon>asterids</taxon>
        <taxon>lamiids</taxon>
        <taxon>Lamiales</taxon>
        <taxon>Gesneriaceae</taxon>
        <taxon>Didymocarpoideae</taxon>
        <taxon>Trichosporeae</taxon>
        <taxon>Loxocarpinae</taxon>
        <taxon>Dorcoceras</taxon>
    </lineage>
</organism>
<reference evidence="4 5" key="1">
    <citation type="journal article" date="2015" name="Proc. Natl. Acad. Sci. U.S.A.">
        <title>The resurrection genome of Boea hygrometrica: A blueprint for survival of dehydration.</title>
        <authorList>
            <person name="Xiao L."/>
            <person name="Yang G."/>
            <person name="Zhang L."/>
            <person name="Yang X."/>
            <person name="Zhao S."/>
            <person name="Ji Z."/>
            <person name="Zhou Q."/>
            <person name="Hu M."/>
            <person name="Wang Y."/>
            <person name="Chen M."/>
            <person name="Xu Y."/>
            <person name="Jin H."/>
            <person name="Xiao X."/>
            <person name="Hu G."/>
            <person name="Bao F."/>
            <person name="Hu Y."/>
            <person name="Wan P."/>
            <person name="Li L."/>
            <person name="Deng X."/>
            <person name="Kuang T."/>
            <person name="Xiang C."/>
            <person name="Zhu J.K."/>
            <person name="Oliver M.J."/>
            <person name="He Y."/>
        </authorList>
    </citation>
    <scope>NUCLEOTIDE SEQUENCE [LARGE SCALE GENOMIC DNA]</scope>
    <source>
        <strain evidence="5">cv. XS01</strain>
    </source>
</reference>
<dbReference type="InterPro" id="IPR001878">
    <property type="entry name" value="Znf_CCHC"/>
</dbReference>
<dbReference type="Pfam" id="PF00098">
    <property type="entry name" value="zf-CCHC"/>
    <property type="match status" value="1"/>
</dbReference>
<dbReference type="SUPFAM" id="SSF57756">
    <property type="entry name" value="Retrovirus zinc finger-like domains"/>
    <property type="match status" value="1"/>
</dbReference>
<dbReference type="Gene3D" id="4.10.60.10">
    <property type="entry name" value="Zinc finger, CCHC-type"/>
    <property type="match status" value="1"/>
</dbReference>
<dbReference type="PROSITE" id="PS50158">
    <property type="entry name" value="ZF_CCHC"/>
    <property type="match status" value="1"/>
</dbReference>
<evidence type="ECO:0000313" key="4">
    <source>
        <dbReference type="EMBL" id="KZV41871.1"/>
    </source>
</evidence>
<feature type="compositionally biased region" description="Polar residues" evidence="2">
    <location>
        <begin position="1"/>
        <end position="24"/>
    </location>
</feature>
<dbReference type="GO" id="GO:0008270">
    <property type="term" value="F:zinc ion binding"/>
    <property type="evidence" value="ECO:0007669"/>
    <property type="project" value="UniProtKB-KW"/>
</dbReference>
<feature type="region of interest" description="Disordered" evidence="2">
    <location>
        <begin position="1"/>
        <end position="65"/>
    </location>
</feature>
<dbReference type="InterPro" id="IPR036875">
    <property type="entry name" value="Znf_CCHC_sf"/>
</dbReference>
<sequence>MQSVTTNTKLTNQRNGGNLKSSQPPAKRPYQGPPKGPNTQGQQQQRPQGQQRPQQQGTIAPRPVEFPVCKECNKRHPGPCMIGTDRCFHCKEPGHISRDCPKRRHTTGHVFMMQAEAADPDTTLLTGIPL</sequence>
<keyword evidence="1" id="KW-0862">Zinc</keyword>
<feature type="compositionally biased region" description="Low complexity" evidence="2">
    <location>
        <begin position="37"/>
        <end position="57"/>
    </location>
</feature>
<evidence type="ECO:0000256" key="1">
    <source>
        <dbReference type="PROSITE-ProRule" id="PRU00047"/>
    </source>
</evidence>
<dbReference type="GO" id="GO:0003676">
    <property type="term" value="F:nucleic acid binding"/>
    <property type="evidence" value="ECO:0007669"/>
    <property type="project" value="InterPro"/>
</dbReference>
<name>A0A2Z7C7C7_9LAMI</name>
<evidence type="ECO:0000256" key="2">
    <source>
        <dbReference type="SAM" id="MobiDB-lite"/>
    </source>
</evidence>
<accession>A0A2Z7C7C7</accession>
<evidence type="ECO:0000313" key="5">
    <source>
        <dbReference type="Proteomes" id="UP000250235"/>
    </source>
</evidence>
<protein>
    <recommendedName>
        <fullName evidence="3">CCHC-type domain-containing protein</fullName>
    </recommendedName>
</protein>
<evidence type="ECO:0000259" key="3">
    <source>
        <dbReference type="PROSITE" id="PS50158"/>
    </source>
</evidence>
<dbReference type="OrthoDB" id="1751327at2759"/>
<feature type="domain" description="CCHC-type" evidence="3">
    <location>
        <begin position="86"/>
        <end position="102"/>
    </location>
</feature>
<keyword evidence="5" id="KW-1185">Reference proteome</keyword>
<dbReference type="SMART" id="SM00343">
    <property type="entry name" value="ZnF_C2HC"/>
    <property type="match status" value="1"/>
</dbReference>
<dbReference type="Proteomes" id="UP000250235">
    <property type="component" value="Unassembled WGS sequence"/>
</dbReference>
<proteinExistence type="predicted"/>
<gene>
    <name evidence="4" type="ORF">F511_29900</name>
</gene>
<keyword evidence="1" id="KW-0479">Metal-binding</keyword>